<protein>
    <submittedName>
        <fullName evidence="6">Adenylylsulfate reductase</fullName>
    </submittedName>
</protein>
<comment type="caution">
    <text evidence="6">The sequence shown here is derived from an EMBL/GenBank/DDBJ whole genome shotgun (WGS) entry which is preliminary data.</text>
</comment>
<keyword evidence="3" id="KW-0560">Oxidoreductase</keyword>
<evidence type="ECO:0000313" key="6">
    <source>
        <dbReference type="EMBL" id="KKO19053.1"/>
    </source>
</evidence>
<evidence type="ECO:0000256" key="2">
    <source>
        <dbReference type="ARBA" id="ARBA00022630"/>
    </source>
</evidence>
<dbReference type="InterPro" id="IPR036188">
    <property type="entry name" value="FAD/NAD-bd_sf"/>
</dbReference>
<dbReference type="Pfam" id="PF00890">
    <property type="entry name" value="FAD_binding_2"/>
    <property type="match status" value="1"/>
</dbReference>
<dbReference type="AlphaFoldDB" id="A0A0M2USL1"/>
<evidence type="ECO:0000313" key="7">
    <source>
        <dbReference type="Proteomes" id="UP000034954"/>
    </source>
</evidence>
<evidence type="ECO:0000256" key="3">
    <source>
        <dbReference type="ARBA" id="ARBA00023002"/>
    </source>
</evidence>
<dbReference type="PATRIC" id="fig|380242.3.peg.2789"/>
<keyword evidence="7" id="KW-1185">Reference proteome</keyword>
<evidence type="ECO:0000259" key="5">
    <source>
        <dbReference type="Pfam" id="PF02910"/>
    </source>
</evidence>
<dbReference type="Gene3D" id="3.90.700.10">
    <property type="entry name" value="Succinate dehydrogenase/fumarate reductase flavoprotein, catalytic domain"/>
    <property type="match status" value="1"/>
</dbReference>
<dbReference type="NCBIfam" id="NF005331">
    <property type="entry name" value="PRK06854.1-2"/>
    <property type="match status" value="1"/>
</dbReference>
<dbReference type="PANTHER" id="PTHR11632:SF51">
    <property type="entry name" value="SUCCINATE DEHYDROGENASE [UBIQUINONE] FLAVOPROTEIN SUBUNIT, MITOCHONDRIAL"/>
    <property type="match status" value="1"/>
</dbReference>
<evidence type="ECO:0000259" key="4">
    <source>
        <dbReference type="Pfam" id="PF00890"/>
    </source>
</evidence>
<feature type="domain" description="Fumarate reductase/succinate dehydrogenase flavoprotein-like C-terminal" evidence="5">
    <location>
        <begin position="439"/>
        <end position="548"/>
    </location>
</feature>
<dbReference type="Pfam" id="PF02910">
    <property type="entry name" value="Succ_DH_flav_C"/>
    <property type="match status" value="1"/>
</dbReference>
<dbReference type="Gene3D" id="3.50.50.60">
    <property type="entry name" value="FAD/NAD(P)-binding domain"/>
    <property type="match status" value="1"/>
</dbReference>
<gene>
    <name evidence="6" type="ORF">BROFUL_02234</name>
</gene>
<dbReference type="InterPro" id="IPR030664">
    <property type="entry name" value="SdhA/FrdA/AprA"/>
</dbReference>
<dbReference type="GO" id="GO:0050660">
    <property type="term" value="F:flavin adenine dinucleotide binding"/>
    <property type="evidence" value="ECO:0007669"/>
    <property type="project" value="TreeGrafter"/>
</dbReference>
<name>A0A0M2USL1_9BACT</name>
<dbReference type="GO" id="GO:0005886">
    <property type="term" value="C:plasma membrane"/>
    <property type="evidence" value="ECO:0007669"/>
    <property type="project" value="TreeGrafter"/>
</dbReference>
<dbReference type="PIRSF" id="PIRSF000171">
    <property type="entry name" value="SDHA_APRA_LASPO"/>
    <property type="match status" value="1"/>
</dbReference>
<feature type="domain" description="FAD-dependent oxidoreductase 2 FAD-binding" evidence="4">
    <location>
        <begin position="9"/>
        <end position="379"/>
    </location>
</feature>
<dbReference type="PANTHER" id="PTHR11632">
    <property type="entry name" value="SUCCINATE DEHYDROGENASE 2 FLAVOPROTEIN SUBUNIT"/>
    <property type="match status" value="1"/>
</dbReference>
<dbReference type="InterPro" id="IPR015939">
    <property type="entry name" value="Fum_Rdtase/Succ_DH_flav-like_C"/>
</dbReference>
<dbReference type="InterPro" id="IPR003953">
    <property type="entry name" value="FAD-dep_OxRdtase_2_FAD-bd"/>
</dbReference>
<accession>A0A0M2USL1</accession>
<dbReference type="SUPFAM" id="SSF46977">
    <property type="entry name" value="Succinate dehydrogenase/fumarate reductase flavoprotein C-terminal domain"/>
    <property type="match status" value="1"/>
</dbReference>
<sequence>MGIFHIDTDILIVGGGAAGCFAAVEIYKKSPGCRVIIMEKAHIERSGCLAMGLNAINAYLHEGQTPDSYVAYVERQFEGIIRKDLVYSIVRGLNDAVKDVEKMGLPIEKNEDGTYKMRGKRSIRIFGERLKPILAEAVQKTPARVFNRVVATNFIYDNTRVCGAFGFGIRDGIFYAIRAKAVIVATGGASGIYKPHNAGEARHLLWYCPWNAGAGYAMGIRIGAEMTSFENRFIALRVKDVNAPTGTIAVGARSKQINARGEDYLEQYYKHWGGNKCLTQHRLLATIEEKKLGRGPCYLNTTTLTEEEERRLKEDFLNMNPQIVLLWATKEMNPRKKPVEICGTEPFLVGGHCQAGYWIDKDRRTTIPGLYAAGEVAGGAPKKYVSGSWVEARIAATTALEDIKEVHLVNPDEDAIRQEKTRVLQPLSRKTGILPSEARERLQKIMDEYAGGISMNYELHEERLLEARRLLTCLKDRMKDMLAVDRYSLVETLECIDRVDVARVLVEHLIYRKETRWACYQTRLDYPEKDNNRWLTFVNSVYNPKTDETLMIERPLCA</sequence>
<dbReference type="SUPFAM" id="SSF56425">
    <property type="entry name" value="Succinate dehydrogenase/fumarate reductase flavoprotein, catalytic domain"/>
    <property type="match status" value="1"/>
</dbReference>
<dbReference type="GO" id="GO:0000104">
    <property type="term" value="F:succinate dehydrogenase activity"/>
    <property type="evidence" value="ECO:0007669"/>
    <property type="project" value="TreeGrafter"/>
</dbReference>
<dbReference type="InterPro" id="IPR037099">
    <property type="entry name" value="Fum_R/Succ_DH_flav-like_C_sf"/>
</dbReference>
<comment type="cofactor">
    <cofactor evidence="1">
        <name>FAD</name>
        <dbReference type="ChEBI" id="CHEBI:57692"/>
    </cofactor>
</comment>
<dbReference type="GO" id="GO:0009055">
    <property type="term" value="F:electron transfer activity"/>
    <property type="evidence" value="ECO:0007669"/>
    <property type="project" value="TreeGrafter"/>
</dbReference>
<dbReference type="Gene3D" id="1.20.58.100">
    <property type="entry name" value="Fumarate reductase/succinate dehydrogenase flavoprotein-like, C-terminal domain"/>
    <property type="match status" value="1"/>
</dbReference>
<dbReference type="Proteomes" id="UP000034954">
    <property type="component" value="Unassembled WGS sequence"/>
</dbReference>
<dbReference type="PRINTS" id="PR00368">
    <property type="entry name" value="FADPNR"/>
</dbReference>
<dbReference type="EMBL" id="LAQJ01000222">
    <property type="protein sequence ID" value="KKO19053.1"/>
    <property type="molecule type" value="Genomic_DNA"/>
</dbReference>
<reference evidence="6 7" key="1">
    <citation type="journal article" date="2013" name="BMC Microbiol.">
        <title>Identification of the type II cytochrome c maturation pathway in anammox bacteria by comparative genomics.</title>
        <authorList>
            <person name="Ferousi C."/>
            <person name="Speth D.R."/>
            <person name="Reimann J."/>
            <person name="Op den Camp H.J."/>
            <person name="Allen J.W."/>
            <person name="Keltjens J.T."/>
            <person name="Jetten M.S."/>
        </authorList>
    </citation>
    <scope>NUCLEOTIDE SEQUENCE [LARGE SCALE GENOMIC DNA]</scope>
    <source>
        <strain evidence="6">RU1</strain>
    </source>
</reference>
<keyword evidence="2" id="KW-0285">Flavoprotein</keyword>
<dbReference type="GO" id="GO:0009061">
    <property type="term" value="P:anaerobic respiration"/>
    <property type="evidence" value="ECO:0007669"/>
    <property type="project" value="TreeGrafter"/>
</dbReference>
<proteinExistence type="predicted"/>
<organism evidence="6 7">
    <name type="scientific">Candidatus Brocadia fulgida</name>
    <dbReference type="NCBI Taxonomy" id="380242"/>
    <lineage>
        <taxon>Bacteria</taxon>
        <taxon>Pseudomonadati</taxon>
        <taxon>Planctomycetota</taxon>
        <taxon>Candidatus Brocadiia</taxon>
        <taxon>Candidatus Brocadiales</taxon>
        <taxon>Candidatus Brocadiaceae</taxon>
        <taxon>Candidatus Brocadia</taxon>
    </lineage>
</organism>
<dbReference type="SUPFAM" id="SSF51905">
    <property type="entry name" value="FAD/NAD(P)-binding domain"/>
    <property type="match status" value="1"/>
</dbReference>
<evidence type="ECO:0000256" key="1">
    <source>
        <dbReference type="ARBA" id="ARBA00001974"/>
    </source>
</evidence>
<dbReference type="InterPro" id="IPR027477">
    <property type="entry name" value="Succ_DH/fumarate_Rdtase_cat_sf"/>
</dbReference>